<feature type="domain" description="SAM" evidence="10">
    <location>
        <begin position="577"/>
        <end position="638"/>
    </location>
</feature>
<feature type="compositionally biased region" description="Pro residues" evidence="9">
    <location>
        <begin position="11"/>
        <end position="21"/>
    </location>
</feature>
<accession>A0AAD9FSV0</accession>
<feature type="compositionally biased region" description="Gly residues" evidence="9">
    <location>
        <begin position="85"/>
        <end position="96"/>
    </location>
</feature>
<comment type="subunit">
    <text evidence="6">Monomer. Binds to RNA.</text>
</comment>
<dbReference type="GO" id="GO:0000289">
    <property type="term" value="P:nuclear-transcribed mRNA poly(A) tail shortening"/>
    <property type="evidence" value="ECO:0007669"/>
    <property type="project" value="TreeGrafter"/>
</dbReference>
<evidence type="ECO:0000256" key="7">
    <source>
        <dbReference type="ARBA" id="ARBA00024136"/>
    </source>
</evidence>
<dbReference type="PANTHER" id="PTHR12515">
    <property type="entry name" value="STERILE ALPHA MOTIF DOMAIN CONTAINING PROTEIN 4-RELATED"/>
    <property type="match status" value="1"/>
</dbReference>
<dbReference type="Proteomes" id="UP001182556">
    <property type="component" value="Unassembled WGS sequence"/>
</dbReference>
<evidence type="ECO:0000256" key="1">
    <source>
        <dbReference type="ARBA" id="ARBA00004201"/>
    </source>
</evidence>
<evidence type="ECO:0000313" key="11">
    <source>
        <dbReference type="EMBL" id="KAK1925649.1"/>
    </source>
</evidence>
<dbReference type="Pfam" id="PF25479">
    <property type="entry name" value="Vts1"/>
    <property type="match status" value="1"/>
</dbReference>
<sequence>MASQTLRPHRSPSPGPAPSTPVNPSNPAKLTRQSLGPPSTTAGAAKGFSGLGITSPSFGSQPRHVSSSVALGGRESTSPRPSFGTSGGRAVSGGFGAPRPSSEFLHSGMRGEAKTPEAEQIDQWFKHLASWEATLEEMAAASTDQNFTEELGAIEQWFRVLSEAERTAALYSLLQHSTPVQIRFFLSVLHHMSQSDPMTALLSPNPSNAASMEAKFNALNLKSPSAGGGSGFPGSPTVNQFLAPESAFDANSAQANKNRSRQNRISAPGTLQPSDRWQGHLDQVIERGTSPGAESTTSSRSRSPQPDIRPKSTDFSGKSDGRSPRVSGGFGLGLHQPVPEAASPMTSPFLNSTSWASMVNTPLAPMFHDPKSENVASALHMANMTLANQGRVALEDPRKYRRSATTGSAGGRNVSGQYNDDGELVQPGAHQPGRATSPLAPQAGFANQNWARSPVIDQFGLGGLGIGGVGNDPAALAGLGVGFGNLGLGGMANASAAQMLALAQAQQTLSNAGFGQGGFGAGQGSSYGNRSTPGRGPAGRRSPMLGKSHSPTPDRQTGGGGAGGGAGVAGPDDVDMRILEDVNGWLRVLRLHKYTPNFERSNWKEMVAMTDADLQNKGVAAQGARTKFLKVFYNVREKEGIAHPPGQEEYAPGAQPKEEK</sequence>
<comment type="subcellular location">
    <subcellularLocation>
        <location evidence="1">Cytoplasm</location>
        <location evidence="1">P-body</location>
    </subcellularLocation>
    <subcellularLocation>
        <location evidence="2">Cytoplasm</location>
        <location evidence="2">Cytosol</location>
    </subcellularLocation>
</comment>
<proteinExistence type="inferred from homology"/>
<feature type="compositionally biased region" description="Polar residues" evidence="9">
    <location>
        <begin position="22"/>
        <end position="42"/>
    </location>
</feature>
<comment type="caution">
    <text evidence="11">The sequence shown here is derived from an EMBL/GenBank/DDBJ whole genome shotgun (WGS) entry which is preliminary data.</text>
</comment>
<dbReference type="CDD" id="cd09556">
    <property type="entry name" value="SAM_VTS1_fungal"/>
    <property type="match status" value="1"/>
</dbReference>
<reference evidence="11" key="1">
    <citation type="submission" date="2023-02" db="EMBL/GenBank/DDBJ databases">
        <title>Identification and recombinant expression of a fungal hydrolase from Papiliotrema laurentii that hydrolyzes apple cutin and clears colloidal polyester polyurethane.</title>
        <authorList>
            <consortium name="DOE Joint Genome Institute"/>
            <person name="Roman V.A."/>
            <person name="Bojanowski C."/>
            <person name="Crable B.R."/>
            <person name="Wagner D.N."/>
            <person name="Hung C.S."/>
            <person name="Nadeau L.J."/>
            <person name="Schratz L."/>
            <person name="Haridas S."/>
            <person name="Pangilinan J."/>
            <person name="Lipzen A."/>
            <person name="Na H."/>
            <person name="Yan M."/>
            <person name="Ng V."/>
            <person name="Grigoriev I.V."/>
            <person name="Spatafora J.W."/>
            <person name="Barlow D."/>
            <person name="Biffinger J."/>
            <person name="Kelley-Loughnane N."/>
            <person name="Varaljay V.A."/>
            <person name="Crookes-Goodson W.J."/>
        </authorList>
    </citation>
    <scope>NUCLEOTIDE SEQUENCE</scope>
    <source>
        <strain evidence="11">5307AH</strain>
    </source>
</reference>
<dbReference type="InterPro" id="IPR001660">
    <property type="entry name" value="SAM"/>
</dbReference>
<feature type="compositionally biased region" description="Polar residues" evidence="9">
    <location>
        <begin position="52"/>
        <end position="84"/>
    </location>
</feature>
<feature type="compositionally biased region" description="Basic and acidic residues" evidence="9">
    <location>
        <begin position="308"/>
        <end position="323"/>
    </location>
</feature>
<comment type="similarity">
    <text evidence="3">Belongs to the VTS1 family.</text>
</comment>
<evidence type="ECO:0000256" key="8">
    <source>
        <dbReference type="ARBA" id="ARBA00054767"/>
    </source>
</evidence>
<dbReference type="SMART" id="SM00454">
    <property type="entry name" value="SAM"/>
    <property type="match status" value="1"/>
</dbReference>
<dbReference type="GO" id="GO:0003729">
    <property type="term" value="F:mRNA binding"/>
    <property type="evidence" value="ECO:0007669"/>
    <property type="project" value="InterPro"/>
</dbReference>
<organism evidence="11 12">
    <name type="scientific">Papiliotrema laurentii</name>
    <name type="common">Cryptococcus laurentii</name>
    <dbReference type="NCBI Taxonomy" id="5418"/>
    <lineage>
        <taxon>Eukaryota</taxon>
        <taxon>Fungi</taxon>
        <taxon>Dikarya</taxon>
        <taxon>Basidiomycota</taxon>
        <taxon>Agaricomycotina</taxon>
        <taxon>Tremellomycetes</taxon>
        <taxon>Tremellales</taxon>
        <taxon>Rhynchogastremaceae</taxon>
        <taxon>Papiliotrema</taxon>
    </lineage>
</organism>
<evidence type="ECO:0000256" key="3">
    <source>
        <dbReference type="ARBA" id="ARBA00007325"/>
    </source>
</evidence>
<dbReference type="EMBL" id="JAODAN010000003">
    <property type="protein sequence ID" value="KAK1925649.1"/>
    <property type="molecule type" value="Genomic_DNA"/>
</dbReference>
<gene>
    <name evidence="11" type="ORF">DB88DRAFT_203821</name>
</gene>
<evidence type="ECO:0000256" key="2">
    <source>
        <dbReference type="ARBA" id="ARBA00004514"/>
    </source>
</evidence>
<evidence type="ECO:0000313" key="12">
    <source>
        <dbReference type="Proteomes" id="UP001182556"/>
    </source>
</evidence>
<feature type="compositionally biased region" description="Polar residues" evidence="9">
    <location>
        <begin position="251"/>
        <end position="275"/>
    </location>
</feature>
<dbReference type="InterPro" id="IPR050897">
    <property type="entry name" value="SMAUG/VTS1_RNA-bind"/>
</dbReference>
<dbReference type="InterPro" id="IPR013761">
    <property type="entry name" value="SAM/pointed_sf"/>
</dbReference>
<dbReference type="AlphaFoldDB" id="A0AAD9FSV0"/>
<evidence type="ECO:0000256" key="9">
    <source>
        <dbReference type="SAM" id="MobiDB-lite"/>
    </source>
</evidence>
<feature type="region of interest" description="Disordered" evidence="9">
    <location>
        <begin position="251"/>
        <end position="339"/>
    </location>
</feature>
<comment type="function">
    <text evidence="8">RNA-binding protein involved in post-transcriptional regulation through transcript degradation.</text>
</comment>
<dbReference type="GO" id="GO:0000932">
    <property type="term" value="C:P-body"/>
    <property type="evidence" value="ECO:0007669"/>
    <property type="project" value="UniProtKB-SubCell"/>
</dbReference>
<evidence type="ECO:0000256" key="4">
    <source>
        <dbReference type="ARBA" id="ARBA00022490"/>
    </source>
</evidence>
<dbReference type="PROSITE" id="PS50105">
    <property type="entry name" value="SAM_DOMAIN"/>
    <property type="match status" value="1"/>
</dbReference>
<keyword evidence="5" id="KW-0694">RNA-binding</keyword>
<feature type="compositionally biased region" description="Gly residues" evidence="9">
    <location>
        <begin position="557"/>
        <end position="568"/>
    </location>
</feature>
<dbReference type="InterPro" id="IPR057327">
    <property type="entry name" value="Vts1_dom"/>
</dbReference>
<dbReference type="Gene3D" id="1.10.150.50">
    <property type="entry name" value="Transcription Factor, Ets-1"/>
    <property type="match status" value="1"/>
</dbReference>
<dbReference type="InterPro" id="IPR037635">
    <property type="entry name" value="VTS1_SAM"/>
</dbReference>
<evidence type="ECO:0000259" key="10">
    <source>
        <dbReference type="PROSITE" id="PS50105"/>
    </source>
</evidence>
<feature type="region of interest" description="Disordered" evidence="9">
    <location>
        <begin position="521"/>
        <end position="572"/>
    </location>
</feature>
<evidence type="ECO:0000256" key="5">
    <source>
        <dbReference type="ARBA" id="ARBA00022884"/>
    </source>
</evidence>
<keyword evidence="12" id="KW-1185">Reference proteome</keyword>
<feature type="region of interest" description="Disordered" evidence="9">
    <location>
        <begin position="640"/>
        <end position="660"/>
    </location>
</feature>
<dbReference type="SUPFAM" id="SSF47769">
    <property type="entry name" value="SAM/Pointed domain"/>
    <property type="match status" value="1"/>
</dbReference>
<feature type="region of interest" description="Disordered" evidence="9">
    <location>
        <begin position="395"/>
        <end position="441"/>
    </location>
</feature>
<keyword evidence="4" id="KW-0963">Cytoplasm</keyword>
<evidence type="ECO:0000256" key="6">
    <source>
        <dbReference type="ARBA" id="ARBA00024046"/>
    </source>
</evidence>
<name>A0AAD9FSV0_PAPLA</name>
<dbReference type="PANTHER" id="PTHR12515:SF5">
    <property type="entry name" value="PROTEIN SMAUG"/>
    <property type="match status" value="1"/>
</dbReference>
<feature type="region of interest" description="Disordered" evidence="9">
    <location>
        <begin position="1"/>
        <end position="107"/>
    </location>
</feature>
<protein>
    <recommendedName>
        <fullName evidence="7">RNA-binding protein VTS1</fullName>
    </recommendedName>
</protein>
<dbReference type="Pfam" id="PF07647">
    <property type="entry name" value="SAM_2"/>
    <property type="match status" value="1"/>
</dbReference>
<dbReference type="GO" id="GO:0005829">
    <property type="term" value="C:cytosol"/>
    <property type="evidence" value="ECO:0007669"/>
    <property type="project" value="UniProtKB-SubCell"/>
</dbReference>